<evidence type="ECO:0000313" key="5">
    <source>
        <dbReference type="Proteomes" id="UP000325933"/>
    </source>
</evidence>
<comment type="caution">
    <text evidence="4">The sequence shown here is derived from an EMBL/GenBank/DDBJ whole genome shotgun (WGS) entry which is preliminary data.</text>
</comment>
<dbReference type="EMBL" id="VYQB01000004">
    <property type="protein sequence ID" value="KAA9018838.1"/>
    <property type="molecule type" value="Genomic_DNA"/>
</dbReference>
<name>A0A5J5I9N9_9SPHN</name>
<proteinExistence type="predicted"/>
<feature type="chain" id="PRO_5023825700" evidence="1">
    <location>
        <begin position="20"/>
        <end position="261"/>
    </location>
</feature>
<dbReference type="Proteomes" id="UP000326364">
    <property type="component" value="Unassembled WGS sequence"/>
</dbReference>
<evidence type="ECO:0000313" key="4">
    <source>
        <dbReference type="EMBL" id="KAA9031411.1"/>
    </source>
</evidence>
<keyword evidence="1" id="KW-0732">Signal</keyword>
<evidence type="ECO:0000313" key="6">
    <source>
        <dbReference type="Proteomes" id="UP000326364"/>
    </source>
</evidence>
<evidence type="ECO:0000259" key="2">
    <source>
        <dbReference type="PROSITE" id="PS50911"/>
    </source>
</evidence>
<feature type="signal peptide" evidence="1">
    <location>
        <begin position="1"/>
        <end position="19"/>
    </location>
</feature>
<dbReference type="RefSeq" id="WP_150425152.1">
    <property type="nucleotide sequence ID" value="NZ_VYQA01000004.1"/>
</dbReference>
<dbReference type="Proteomes" id="UP000325933">
    <property type="component" value="Unassembled WGS sequence"/>
</dbReference>
<feature type="domain" description="Peptidase C51" evidence="2">
    <location>
        <begin position="4"/>
        <end position="125"/>
    </location>
</feature>
<keyword evidence="6" id="KW-1185">Reference proteome</keyword>
<sequence>MFRAMRWTAALLLSGLATAPSWGSAVLQCVPYARIVSGVAIRGDALTWWDQADGQYKRGSKPKKGAVLAFRPNGPMTLGHVAVVSRILDDRRVLIRHANWSVPGAIEEDVLAIDVSADGDWSQVRVWHSPTGQMGARTNPTYGFIYPAKARLHDFTPDATLGSSVRFAKVDSDMWDERALPAVMRQPQAAPTPARAVLTSPTRMAAAAPMPVKAAKPAKASRERAPHLEADPFIVEYADAAPSQRTLSAIIADVRRETAMN</sequence>
<dbReference type="PROSITE" id="PS50911">
    <property type="entry name" value="CHAP"/>
    <property type="match status" value="1"/>
</dbReference>
<dbReference type="AlphaFoldDB" id="A0A5J5I9N9"/>
<dbReference type="EMBL" id="VYQA01000004">
    <property type="protein sequence ID" value="KAA9031411.1"/>
    <property type="molecule type" value="Genomic_DNA"/>
</dbReference>
<organism evidence="4 5">
    <name type="scientific">Sphingobium limneticum</name>
    <dbReference type="NCBI Taxonomy" id="1007511"/>
    <lineage>
        <taxon>Bacteria</taxon>
        <taxon>Pseudomonadati</taxon>
        <taxon>Pseudomonadota</taxon>
        <taxon>Alphaproteobacteria</taxon>
        <taxon>Sphingomonadales</taxon>
        <taxon>Sphingomonadaceae</taxon>
        <taxon>Sphingobium</taxon>
    </lineage>
</organism>
<dbReference type="Pfam" id="PF05257">
    <property type="entry name" value="CHAP"/>
    <property type="match status" value="1"/>
</dbReference>
<evidence type="ECO:0000256" key="1">
    <source>
        <dbReference type="SAM" id="SignalP"/>
    </source>
</evidence>
<dbReference type="SUPFAM" id="SSF54001">
    <property type="entry name" value="Cysteine proteinases"/>
    <property type="match status" value="1"/>
</dbReference>
<protein>
    <submittedName>
        <fullName evidence="4">CHAP domain-containing protein</fullName>
    </submittedName>
</protein>
<reference evidence="5 6" key="1">
    <citation type="submission" date="2019-09" db="EMBL/GenBank/DDBJ databases">
        <authorList>
            <person name="Feng G."/>
        </authorList>
    </citation>
    <scope>NUCLEOTIDE SEQUENCE [LARGE SCALE GENOMIC DNA]</scope>
    <source>
        <strain evidence="4 5">KACC 19283</strain>
        <strain evidence="3 6">KACC 19284</strain>
    </source>
</reference>
<gene>
    <name evidence="4" type="ORF">F4U95_07240</name>
    <name evidence="3" type="ORF">F4U96_07290</name>
</gene>
<accession>A0A5J5I9N9</accession>
<dbReference type="Gene3D" id="3.90.1720.10">
    <property type="entry name" value="endopeptidase domain like (from Nostoc punctiforme)"/>
    <property type="match status" value="1"/>
</dbReference>
<dbReference type="InterPro" id="IPR038765">
    <property type="entry name" value="Papain-like_cys_pep_sf"/>
</dbReference>
<evidence type="ECO:0000313" key="3">
    <source>
        <dbReference type="EMBL" id="KAA9018838.1"/>
    </source>
</evidence>
<dbReference type="InterPro" id="IPR007921">
    <property type="entry name" value="CHAP_dom"/>
</dbReference>